<keyword evidence="1" id="KW-0732">Signal</keyword>
<organism evidence="2 3">
    <name type="scientific">Desulfoluna spongiiphila</name>
    <dbReference type="NCBI Taxonomy" id="419481"/>
    <lineage>
        <taxon>Bacteria</taxon>
        <taxon>Pseudomonadati</taxon>
        <taxon>Thermodesulfobacteriota</taxon>
        <taxon>Desulfobacteria</taxon>
        <taxon>Desulfobacterales</taxon>
        <taxon>Desulfolunaceae</taxon>
        <taxon>Desulfoluna</taxon>
    </lineage>
</organism>
<evidence type="ECO:0000313" key="2">
    <source>
        <dbReference type="EMBL" id="SCY40271.1"/>
    </source>
</evidence>
<dbReference type="Gene3D" id="2.40.128.100">
    <property type="entry name" value="OPCA outer membrane adhesin/invasin"/>
    <property type="match status" value="1"/>
</dbReference>
<reference evidence="2 3" key="1">
    <citation type="submission" date="2016-10" db="EMBL/GenBank/DDBJ databases">
        <authorList>
            <person name="de Groot N.N."/>
        </authorList>
    </citation>
    <scope>NUCLEOTIDE SEQUENCE [LARGE SCALE GENOMIC DNA]</scope>
    <source>
        <strain evidence="2 3">AA1</strain>
    </source>
</reference>
<feature type="chain" id="PRO_5011443104" evidence="1">
    <location>
        <begin position="25"/>
        <end position="275"/>
    </location>
</feature>
<evidence type="ECO:0000256" key="1">
    <source>
        <dbReference type="SAM" id="SignalP"/>
    </source>
</evidence>
<dbReference type="SUPFAM" id="SSF69917">
    <property type="entry name" value="OMPT-like"/>
    <property type="match status" value="1"/>
</dbReference>
<feature type="signal peptide" evidence="1">
    <location>
        <begin position="1"/>
        <end position="24"/>
    </location>
</feature>
<dbReference type="Proteomes" id="UP000198870">
    <property type="component" value="Unassembled WGS sequence"/>
</dbReference>
<gene>
    <name evidence="2" type="ORF">SAMN05216233_108151</name>
</gene>
<dbReference type="AlphaFoldDB" id="A0A1G5FM86"/>
<evidence type="ECO:0000313" key="3">
    <source>
        <dbReference type="Proteomes" id="UP000198870"/>
    </source>
</evidence>
<proteinExistence type="predicted"/>
<keyword evidence="3" id="KW-1185">Reference proteome</keyword>
<dbReference type="InterPro" id="IPR020080">
    <property type="entry name" value="OM_adhesin/peptidase_omptin"/>
</dbReference>
<dbReference type="EMBL" id="FMUX01000008">
    <property type="protein sequence ID" value="SCY40271.1"/>
    <property type="molecule type" value="Genomic_DNA"/>
</dbReference>
<accession>A0A1G5FM86</accession>
<sequence>MKKTFKGCLLSMIFFMGTFAPALADSRTPLTDRHRFGLGLKTHYFDYKEPGVMEETGFMYGVVGHYTHHTAYNVMVHASVESSMGRLDYDGQLQDGTPFKTDTEDWLVECRGLIGYDIGIKGRYLITPYTGVGYRYWNDVISSAYGYEREIHYWYAPIGVKTAGPLAEKWTWGLTAEYDLFCRGTVKSHLSDADPAYSDPSLGQDFGEGYGVRCSLMFERALAGGASWSIEPFISYWDMERSEVGDLYSDGASIGHVVEPENETLSYGLSISLNR</sequence>
<name>A0A1G5FM86_9BACT</name>
<dbReference type="GO" id="GO:0004190">
    <property type="term" value="F:aspartic-type endopeptidase activity"/>
    <property type="evidence" value="ECO:0007669"/>
    <property type="project" value="InterPro"/>
</dbReference>
<protein>
    <submittedName>
        <fullName evidence="2">Uncharacterized protein</fullName>
    </submittedName>
</protein>